<feature type="compositionally biased region" description="Low complexity" evidence="5">
    <location>
        <begin position="130"/>
        <end position="140"/>
    </location>
</feature>
<dbReference type="GO" id="GO:0016592">
    <property type="term" value="C:mediator complex"/>
    <property type="evidence" value="ECO:0007669"/>
    <property type="project" value="InterPro"/>
</dbReference>
<evidence type="ECO:0000256" key="1">
    <source>
        <dbReference type="ARBA" id="ARBA00004123"/>
    </source>
</evidence>
<evidence type="ECO:0000256" key="4">
    <source>
        <dbReference type="RuleBase" id="RU364147"/>
    </source>
</evidence>
<accession>A0A7C8I4W9</accession>
<dbReference type="InterPro" id="IPR019404">
    <property type="entry name" value="Mediator_Med11"/>
</dbReference>
<comment type="similarity">
    <text evidence="2 4">Belongs to the Mediator complex subunit 11 family.</text>
</comment>
<feature type="compositionally biased region" description="Low complexity" evidence="5">
    <location>
        <begin position="50"/>
        <end position="68"/>
    </location>
</feature>
<keyword evidence="4" id="KW-0805">Transcription regulation</keyword>
<dbReference type="AlphaFoldDB" id="A0A7C8I4W9"/>
<dbReference type="GO" id="GO:0003712">
    <property type="term" value="F:transcription coregulator activity"/>
    <property type="evidence" value="ECO:0007669"/>
    <property type="project" value="InterPro"/>
</dbReference>
<evidence type="ECO:0000256" key="2">
    <source>
        <dbReference type="ARBA" id="ARBA00008186"/>
    </source>
</evidence>
<comment type="function">
    <text evidence="4">Component of the Mediator complex, a coactivator involved in the regulated transcription of nearly all RNA polymerase II-dependent genes. Mediator functions as a bridge to convey information from gene-specific regulatory proteins to the basal RNA polymerase II transcription machinery. Mediator is recruited to promoters by direct interactions with regulatory proteins and serves as a scaffold for the assembly of a functional pre-initiation complex with RNA polymerase II and the general transcription factors.</text>
</comment>
<dbReference type="OrthoDB" id="5418434at2759"/>
<evidence type="ECO:0000313" key="6">
    <source>
        <dbReference type="EMBL" id="KAF2870929.1"/>
    </source>
</evidence>
<sequence length="210" mass="22241">MASSPSSPQSSSSDGPAPPYRGLAATHIRALSLANETLPPMLRASATAISQTTNSPINPPTSTSSQTPDSLTRRQALLSESSSTFLTLLQEVRMQLHSQIDALEAEGVIPAEYIKYVAPLTNRPSTNLSQAEQAAEQQKAQKAHDPEESVTNGGFGEFDVGVLNARAGVRQAGGEHVLERVRVVLEELVQRAEAEGAEAEASGEQRDVNG</sequence>
<dbReference type="Pfam" id="PF10280">
    <property type="entry name" value="Med11"/>
    <property type="match status" value="1"/>
</dbReference>
<evidence type="ECO:0000256" key="3">
    <source>
        <dbReference type="ARBA" id="ARBA00023242"/>
    </source>
</evidence>
<comment type="subcellular location">
    <subcellularLocation>
        <location evidence="1 4">Nucleus</location>
    </subcellularLocation>
</comment>
<proteinExistence type="inferred from homology"/>
<keyword evidence="4" id="KW-0010">Activator</keyword>
<keyword evidence="7" id="KW-1185">Reference proteome</keyword>
<protein>
    <recommendedName>
        <fullName evidence="4">Mediator of RNA polymerase II transcription subunit 11</fullName>
    </recommendedName>
    <alternativeName>
        <fullName evidence="4">Mediator complex subunit 11</fullName>
    </alternativeName>
</protein>
<evidence type="ECO:0000256" key="5">
    <source>
        <dbReference type="SAM" id="MobiDB-lite"/>
    </source>
</evidence>
<comment type="subunit">
    <text evidence="4">Component of the Mediator complex.</text>
</comment>
<feature type="region of interest" description="Disordered" evidence="5">
    <location>
        <begin position="49"/>
        <end position="72"/>
    </location>
</feature>
<feature type="region of interest" description="Disordered" evidence="5">
    <location>
        <begin position="1"/>
        <end position="22"/>
    </location>
</feature>
<comment type="caution">
    <text evidence="6">The sequence shown here is derived from an EMBL/GenBank/DDBJ whole genome shotgun (WGS) entry which is preliminary data.</text>
</comment>
<keyword evidence="3 4" id="KW-0539">Nucleus</keyword>
<dbReference type="GO" id="GO:0006357">
    <property type="term" value="P:regulation of transcription by RNA polymerase II"/>
    <property type="evidence" value="ECO:0007669"/>
    <property type="project" value="InterPro"/>
</dbReference>
<reference evidence="6 7" key="1">
    <citation type="submission" date="2020-01" db="EMBL/GenBank/DDBJ databases">
        <authorList>
            <consortium name="DOE Joint Genome Institute"/>
            <person name="Haridas S."/>
            <person name="Albert R."/>
            <person name="Binder M."/>
            <person name="Bloem J."/>
            <person name="Labutti K."/>
            <person name="Salamov A."/>
            <person name="Andreopoulos B."/>
            <person name="Baker S.E."/>
            <person name="Barry K."/>
            <person name="Bills G."/>
            <person name="Bluhm B.H."/>
            <person name="Cannon C."/>
            <person name="Castanera R."/>
            <person name="Culley D.E."/>
            <person name="Daum C."/>
            <person name="Ezra D."/>
            <person name="Gonzalez J.B."/>
            <person name="Henrissat B."/>
            <person name="Kuo A."/>
            <person name="Liang C."/>
            <person name="Lipzen A."/>
            <person name="Lutzoni F."/>
            <person name="Magnuson J."/>
            <person name="Mondo S."/>
            <person name="Nolan M."/>
            <person name="Ohm R."/>
            <person name="Pangilinan J."/>
            <person name="Park H.-J.H."/>
            <person name="Ramirez L."/>
            <person name="Alfaro M."/>
            <person name="Sun H."/>
            <person name="Tritt A."/>
            <person name="Yoshinaga Y."/>
            <person name="Zwiers L.-H.L."/>
            <person name="Turgeon B.G."/>
            <person name="Goodwin S.B."/>
            <person name="Spatafora J.W."/>
            <person name="Crous P.W."/>
            <person name="Grigoriev I.V."/>
        </authorList>
    </citation>
    <scope>NUCLEOTIDE SEQUENCE [LARGE SCALE GENOMIC DNA]</scope>
    <source>
        <strain evidence="6 7">CBS 611.86</strain>
    </source>
</reference>
<feature type="compositionally biased region" description="Low complexity" evidence="5">
    <location>
        <begin position="1"/>
        <end position="15"/>
    </location>
</feature>
<dbReference type="Proteomes" id="UP000481861">
    <property type="component" value="Unassembled WGS sequence"/>
</dbReference>
<gene>
    <name evidence="4" type="primary">MED11</name>
    <name evidence="6" type="ORF">BDV95DRAFT_49919</name>
</gene>
<feature type="region of interest" description="Disordered" evidence="5">
    <location>
        <begin position="125"/>
        <end position="153"/>
    </location>
</feature>
<name>A0A7C8I4W9_9PLEO</name>
<keyword evidence="4" id="KW-0804">Transcription</keyword>
<organism evidence="6 7">
    <name type="scientific">Massariosphaeria phaeospora</name>
    <dbReference type="NCBI Taxonomy" id="100035"/>
    <lineage>
        <taxon>Eukaryota</taxon>
        <taxon>Fungi</taxon>
        <taxon>Dikarya</taxon>
        <taxon>Ascomycota</taxon>
        <taxon>Pezizomycotina</taxon>
        <taxon>Dothideomycetes</taxon>
        <taxon>Pleosporomycetidae</taxon>
        <taxon>Pleosporales</taxon>
        <taxon>Pleosporales incertae sedis</taxon>
        <taxon>Massariosphaeria</taxon>
    </lineage>
</organism>
<evidence type="ECO:0000313" key="7">
    <source>
        <dbReference type="Proteomes" id="UP000481861"/>
    </source>
</evidence>
<dbReference type="EMBL" id="JAADJZ010000012">
    <property type="protein sequence ID" value="KAF2870929.1"/>
    <property type="molecule type" value="Genomic_DNA"/>
</dbReference>